<evidence type="ECO:0000313" key="3">
    <source>
        <dbReference type="Proteomes" id="UP000828390"/>
    </source>
</evidence>
<gene>
    <name evidence="2" type="ORF">DPMN_191109</name>
</gene>
<feature type="compositionally biased region" description="Polar residues" evidence="1">
    <location>
        <begin position="34"/>
        <end position="47"/>
    </location>
</feature>
<evidence type="ECO:0000256" key="1">
    <source>
        <dbReference type="SAM" id="MobiDB-lite"/>
    </source>
</evidence>
<reference evidence="2" key="1">
    <citation type="journal article" date="2019" name="bioRxiv">
        <title>The Genome of the Zebra Mussel, Dreissena polymorpha: A Resource for Invasive Species Research.</title>
        <authorList>
            <person name="McCartney M.A."/>
            <person name="Auch B."/>
            <person name="Kono T."/>
            <person name="Mallez S."/>
            <person name="Zhang Y."/>
            <person name="Obille A."/>
            <person name="Becker A."/>
            <person name="Abrahante J.E."/>
            <person name="Garbe J."/>
            <person name="Badalamenti J.P."/>
            <person name="Herman A."/>
            <person name="Mangelson H."/>
            <person name="Liachko I."/>
            <person name="Sullivan S."/>
            <person name="Sone E.D."/>
            <person name="Koren S."/>
            <person name="Silverstein K.A.T."/>
            <person name="Beckman K.B."/>
            <person name="Gohl D.M."/>
        </authorList>
    </citation>
    <scope>NUCLEOTIDE SEQUENCE</scope>
    <source>
        <strain evidence="2">Duluth1</strain>
        <tissue evidence="2">Whole animal</tissue>
    </source>
</reference>
<reference evidence="2" key="2">
    <citation type="submission" date="2020-11" db="EMBL/GenBank/DDBJ databases">
        <authorList>
            <person name="McCartney M.A."/>
            <person name="Auch B."/>
            <person name="Kono T."/>
            <person name="Mallez S."/>
            <person name="Becker A."/>
            <person name="Gohl D.M."/>
            <person name="Silverstein K.A.T."/>
            <person name="Koren S."/>
            <person name="Bechman K.B."/>
            <person name="Herman A."/>
            <person name="Abrahante J.E."/>
            <person name="Garbe J."/>
        </authorList>
    </citation>
    <scope>NUCLEOTIDE SEQUENCE</scope>
    <source>
        <strain evidence="2">Duluth1</strain>
        <tissue evidence="2">Whole animal</tissue>
    </source>
</reference>
<comment type="caution">
    <text evidence="2">The sequence shown here is derived from an EMBL/GenBank/DDBJ whole genome shotgun (WGS) entry which is preliminary data.</text>
</comment>
<protein>
    <submittedName>
        <fullName evidence="2">Uncharacterized protein</fullName>
    </submittedName>
</protein>
<name>A0A9D4B4Y4_DREPO</name>
<accession>A0A9D4B4Y4</accession>
<keyword evidence="3" id="KW-1185">Reference proteome</keyword>
<dbReference type="Proteomes" id="UP000828390">
    <property type="component" value="Unassembled WGS sequence"/>
</dbReference>
<proteinExistence type="predicted"/>
<organism evidence="2 3">
    <name type="scientific">Dreissena polymorpha</name>
    <name type="common">Zebra mussel</name>
    <name type="synonym">Mytilus polymorpha</name>
    <dbReference type="NCBI Taxonomy" id="45954"/>
    <lineage>
        <taxon>Eukaryota</taxon>
        <taxon>Metazoa</taxon>
        <taxon>Spiralia</taxon>
        <taxon>Lophotrochozoa</taxon>
        <taxon>Mollusca</taxon>
        <taxon>Bivalvia</taxon>
        <taxon>Autobranchia</taxon>
        <taxon>Heteroconchia</taxon>
        <taxon>Euheterodonta</taxon>
        <taxon>Imparidentia</taxon>
        <taxon>Neoheterodontei</taxon>
        <taxon>Myida</taxon>
        <taxon>Dreissenoidea</taxon>
        <taxon>Dreissenidae</taxon>
        <taxon>Dreissena</taxon>
    </lineage>
</organism>
<sequence>MWRGSVRTATAGTSRAATSASASRATDWPPPGTPVSTSMNASFNLASAGTGHARTG</sequence>
<evidence type="ECO:0000313" key="2">
    <source>
        <dbReference type="EMBL" id="KAH3689437.1"/>
    </source>
</evidence>
<dbReference type="EMBL" id="JAIWYP010000119">
    <property type="protein sequence ID" value="KAH3689437.1"/>
    <property type="molecule type" value="Genomic_DNA"/>
</dbReference>
<feature type="compositionally biased region" description="Low complexity" evidence="1">
    <location>
        <begin position="1"/>
        <end position="26"/>
    </location>
</feature>
<feature type="region of interest" description="Disordered" evidence="1">
    <location>
        <begin position="1"/>
        <end position="56"/>
    </location>
</feature>
<dbReference type="AlphaFoldDB" id="A0A9D4B4Y4"/>